<sequence length="556" mass="59867">MTATSTSGLDTLVVGIDAMSRDVLSRLPDGTTPTVDALVAGGTSGDLEAQLPPWTPSAWPSIYTGVNPGKHGVYGFLRFEGYDWKIVDATDVREHAIWELLSREGYRSVVVNVPVTEPPAAFDGALIPGFTAAESPTCHPDGLLDEVRESIGEYRLYNTQLTEGATRDERVDGYEELIHMRGDAFRYLLSREDPDFGFLQFQQSDTVFHEFPADDDATSRVYAAIDDEIARILEDHDPTNVVLVSDHGIGPCERTEFRANAFLRDRGYAETAADAEKPSWSRLATETLRNGERPRRAPSDGMGDESDARAESSSVAARALSAAARVGLTSQRIGAALAVVGLDDAVLRLVPGDLVRAGSEHVDFGRSQAYVRDRIELGVRINLSGREPAGVVEPEAYDRVRSELIAALTDLRAPDGDPVFDAVIPREDAFSGPYVDDAPDIITVPKEFDVFLSASVLDDAFGEPREPWTHKLHGLVAVSGPGIPASETHGAHALDVAPSVLSLLGAPVSDRMDGSALPVIEETDPTAYPPYAGGGDDADRVGAEVTDRLSNLGYLE</sequence>
<dbReference type="InterPro" id="IPR002591">
    <property type="entry name" value="Phosphodiest/P_Trfase"/>
</dbReference>
<feature type="region of interest" description="Disordered" evidence="1">
    <location>
        <begin position="274"/>
        <end position="311"/>
    </location>
</feature>
<evidence type="ECO:0000313" key="2">
    <source>
        <dbReference type="EMBL" id="MFC6889421.1"/>
    </source>
</evidence>
<feature type="compositionally biased region" description="Basic and acidic residues" evidence="1">
    <location>
        <begin position="289"/>
        <end position="298"/>
    </location>
</feature>
<gene>
    <name evidence="2" type="ORF">ACFQEY_10400</name>
</gene>
<dbReference type="EMBL" id="JBHSXI010000011">
    <property type="protein sequence ID" value="MFC6889421.1"/>
    <property type="molecule type" value="Genomic_DNA"/>
</dbReference>
<evidence type="ECO:0000313" key="3">
    <source>
        <dbReference type="Proteomes" id="UP001596333"/>
    </source>
</evidence>
<dbReference type="Gene3D" id="3.40.720.10">
    <property type="entry name" value="Alkaline Phosphatase, subunit A"/>
    <property type="match status" value="2"/>
</dbReference>
<comment type="caution">
    <text evidence="2">The sequence shown here is derived from an EMBL/GenBank/DDBJ whole genome shotgun (WGS) entry which is preliminary data.</text>
</comment>
<dbReference type="Proteomes" id="UP001596333">
    <property type="component" value="Unassembled WGS sequence"/>
</dbReference>
<dbReference type="PANTHER" id="PTHR10151:SF120">
    <property type="entry name" value="BIS(5'-ADENOSYL)-TRIPHOSPHATASE"/>
    <property type="match status" value="1"/>
</dbReference>
<reference evidence="2 3" key="1">
    <citation type="journal article" date="2019" name="Int. J. Syst. Evol. Microbiol.">
        <title>The Global Catalogue of Microorganisms (GCM) 10K type strain sequencing project: providing services to taxonomists for standard genome sequencing and annotation.</title>
        <authorList>
            <consortium name="The Broad Institute Genomics Platform"/>
            <consortium name="The Broad Institute Genome Sequencing Center for Infectious Disease"/>
            <person name="Wu L."/>
            <person name="Ma J."/>
        </authorList>
    </citation>
    <scope>NUCLEOTIDE SEQUENCE [LARGE SCALE GENOMIC DNA]</scope>
    <source>
        <strain evidence="2 3">Y73</strain>
    </source>
</reference>
<dbReference type="InterPro" id="IPR017850">
    <property type="entry name" value="Alkaline_phosphatase_core_sf"/>
</dbReference>
<dbReference type="GO" id="GO:0016787">
    <property type="term" value="F:hydrolase activity"/>
    <property type="evidence" value="ECO:0007669"/>
    <property type="project" value="UniProtKB-ARBA"/>
</dbReference>
<proteinExistence type="predicted"/>
<dbReference type="AlphaFoldDB" id="A0ABD5UR72"/>
<protein>
    <submittedName>
        <fullName evidence="2">Alkaline phosphatase family protein</fullName>
    </submittedName>
</protein>
<dbReference type="Pfam" id="PF01663">
    <property type="entry name" value="Phosphodiest"/>
    <property type="match status" value="1"/>
</dbReference>
<dbReference type="PANTHER" id="PTHR10151">
    <property type="entry name" value="ECTONUCLEOTIDE PYROPHOSPHATASE/PHOSPHODIESTERASE"/>
    <property type="match status" value="1"/>
</dbReference>
<evidence type="ECO:0000256" key="1">
    <source>
        <dbReference type="SAM" id="MobiDB-lite"/>
    </source>
</evidence>
<accession>A0ABD5UR72</accession>
<dbReference type="RefSeq" id="WP_379768212.1">
    <property type="nucleotide sequence ID" value="NZ_JBHSXI010000011.1"/>
</dbReference>
<organism evidence="2 3">
    <name type="scientific">Halorubrum trueperi</name>
    <dbReference type="NCBI Taxonomy" id="2004704"/>
    <lineage>
        <taxon>Archaea</taxon>
        <taxon>Methanobacteriati</taxon>
        <taxon>Methanobacteriota</taxon>
        <taxon>Stenosarchaea group</taxon>
        <taxon>Halobacteria</taxon>
        <taxon>Halobacteriales</taxon>
        <taxon>Haloferacaceae</taxon>
        <taxon>Halorubrum</taxon>
    </lineage>
</organism>
<name>A0ABD5UR72_9EURY</name>
<keyword evidence="3" id="KW-1185">Reference proteome</keyword>
<dbReference type="SUPFAM" id="SSF53649">
    <property type="entry name" value="Alkaline phosphatase-like"/>
    <property type="match status" value="2"/>
</dbReference>